<dbReference type="InterPro" id="IPR036291">
    <property type="entry name" value="NAD(P)-bd_dom_sf"/>
</dbReference>
<dbReference type="Proteomes" id="UP000054266">
    <property type="component" value="Unassembled WGS sequence"/>
</dbReference>
<dbReference type="GO" id="GO:0000166">
    <property type="term" value="F:nucleotide binding"/>
    <property type="evidence" value="ECO:0007669"/>
    <property type="project" value="InterPro"/>
</dbReference>
<feature type="domain" description="Gfo/Idh/MocA-like oxidoreductase C-terminal" evidence="2">
    <location>
        <begin position="164"/>
        <end position="337"/>
    </location>
</feature>
<evidence type="ECO:0000313" key="4">
    <source>
        <dbReference type="Proteomes" id="UP000054266"/>
    </source>
</evidence>
<dbReference type="Gene3D" id="3.40.50.720">
    <property type="entry name" value="NAD(P)-binding Rossmann-like Domain"/>
    <property type="match status" value="1"/>
</dbReference>
<evidence type="ECO:0000259" key="2">
    <source>
        <dbReference type="Pfam" id="PF02894"/>
    </source>
</evidence>
<reference evidence="3 4" key="1">
    <citation type="submission" date="2015-01" db="EMBL/GenBank/DDBJ databases">
        <title>The Genome Sequence of Capronia semiimmersa CBS27337.</title>
        <authorList>
            <consortium name="The Broad Institute Genomics Platform"/>
            <person name="Cuomo C."/>
            <person name="de Hoog S."/>
            <person name="Gorbushina A."/>
            <person name="Stielow B."/>
            <person name="Teixiera M."/>
            <person name="Abouelleil A."/>
            <person name="Chapman S.B."/>
            <person name="Priest M."/>
            <person name="Young S.K."/>
            <person name="Wortman J."/>
            <person name="Nusbaum C."/>
            <person name="Birren B."/>
        </authorList>
    </citation>
    <scope>NUCLEOTIDE SEQUENCE [LARGE SCALE GENOMIC DNA]</scope>
    <source>
        <strain evidence="3 4">CBS 27337</strain>
    </source>
</reference>
<evidence type="ECO:0008006" key="5">
    <source>
        <dbReference type="Google" id="ProtNLM"/>
    </source>
</evidence>
<dbReference type="PANTHER" id="PTHR42840">
    <property type="entry name" value="NAD(P)-BINDING ROSSMANN-FOLD SUPERFAMILY PROTEIN-RELATED"/>
    <property type="match status" value="1"/>
</dbReference>
<dbReference type="SUPFAM" id="SSF55347">
    <property type="entry name" value="Glyceraldehyde-3-phosphate dehydrogenase-like, C-terminal domain"/>
    <property type="match status" value="1"/>
</dbReference>
<dbReference type="InterPro" id="IPR000683">
    <property type="entry name" value="Gfo/Idh/MocA-like_OxRdtase_N"/>
</dbReference>
<gene>
    <name evidence="3" type="ORF">PV04_09025</name>
</gene>
<evidence type="ECO:0000259" key="1">
    <source>
        <dbReference type="Pfam" id="PF01408"/>
    </source>
</evidence>
<dbReference type="STRING" id="5601.A0A0D2CG04"/>
<dbReference type="HOGENOM" id="CLU_023194_3_1_1"/>
<dbReference type="GO" id="GO:0006740">
    <property type="term" value="P:NADPH regeneration"/>
    <property type="evidence" value="ECO:0007669"/>
    <property type="project" value="TreeGrafter"/>
</dbReference>
<dbReference type="PANTHER" id="PTHR42840:SF5">
    <property type="entry name" value="NAD(P)-BINDING ROSSMANN-FOLD SUPERFAMILY PROTEIN"/>
    <property type="match status" value="1"/>
</dbReference>
<dbReference type="Pfam" id="PF02894">
    <property type="entry name" value="GFO_IDH_MocA_C"/>
    <property type="match status" value="1"/>
</dbReference>
<name>A0A0D2CG04_9EURO</name>
<dbReference type="EMBL" id="KN846961">
    <property type="protein sequence ID" value="KIW64066.1"/>
    <property type="molecule type" value="Genomic_DNA"/>
</dbReference>
<dbReference type="Gene3D" id="3.30.360.10">
    <property type="entry name" value="Dihydrodipicolinate Reductase, domain 2"/>
    <property type="match status" value="1"/>
</dbReference>
<keyword evidence="4" id="KW-1185">Reference proteome</keyword>
<feature type="domain" description="Gfo/Idh/MocA-like oxidoreductase N-terminal" evidence="1">
    <location>
        <begin position="4"/>
        <end position="127"/>
    </location>
</feature>
<proteinExistence type="predicted"/>
<sequence>MAIGIALLGAGIFAKEEHLPAIQACPSLLLKAVYSRSQGSAEGLASTLTNKVDVYYDSPETSGKSVDDLLKRDDIQAVIIGVPITAQPALVKKAIAAGKHVLSEKPIAKDVATAKDLLEFYKSSGSKAFWAVGENLRFFHSVVKAAEVLKGMDAKLCTFRTSVNIFVDKNDKYYQTSWRSIPDYQGGFLLDGGVHFVGATRYLLAALGQKPVSLAAFTTLTQPMLPPVDTLHAVWKTGNGGQGTFNVSFGVEFQGAFEFEVVTDKGSVLVRPTEVVTTVKNEAGEKTPSTTEHPFSMGVKEEVAAFAKSLEDGKLDPRLAAPEAFEDLELLESMLKSNGNLIQLS</sequence>
<dbReference type="GO" id="GO:0005737">
    <property type="term" value="C:cytoplasm"/>
    <property type="evidence" value="ECO:0007669"/>
    <property type="project" value="TreeGrafter"/>
</dbReference>
<dbReference type="InterPro" id="IPR004104">
    <property type="entry name" value="Gfo/Idh/MocA-like_OxRdtase_C"/>
</dbReference>
<accession>A0A0D2CG04</accession>
<dbReference type="AlphaFoldDB" id="A0A0D2CG04"/>
<protein>
    <recommendedName>
        <fullName evidence="5">Gfo/Idh/MocA-like oxidoreductase N-terminal domain-containing protein</fullName>
    </recommendedName>
</protein>
<dbReference type="GO" id="GO:0016491">
    <property type="term" value="F:oxidoreductase activity"/>
    <property type="evidence" value="ECO:0007669"/>
    <property type="project" value="TreeGrafter"/>
</dbReference>
<organism evidence="3 4">
    <name type="scientific">Phialophora macrospora</name>
    <dbReference type="NCBI Taxonomy" id="1851006"/>
    <lineage>
        <taxon>Eukaryota</taxon>
        <taxon>Fungi</taxon>
        <taxon>Dikarya</taxon>
        <taxon>Ascomycota</taxon>
        <taxon>Pezizomycotina</taxon>
        <taxon>Eurotiomycetes</taxon>
        <taxon>Chaetothyriomycetidae</taxon>
        <taxon>Chaetothyriales</taxon>
        <taxon>Herpotrichiellaceae</taxon>
        <taxon>Phialophora</taxon>
    </lineage>
</organism>
<dbReference type="Pfam" id="PF01408">
    <property type="entry name" value="GFO_IDH_MocA"/>
    <property type="match status" value="1"/>
</dbReference>
<dbReference type="SUPFAM" id="SSF51735">
    <property type="entry name" value="NAD(P)-binding Rossmann-fold domains"/>
    <property type="match status" value="1"/>
</dbReference>
<evidence type="ECO:0000313" key="3">
    <source>
        <dbReference type="EMBL" id="KIW64066.1"/>
    </source>
</evidence>